<dbReference type="Gene3D" id="1.10.357.10">
    <property type="entry name" value="Tetracycline Repressor, domain 2"/>
    <property type="match status" value="1"/>
</dbReference>
<dbReference type="SUPFAM" id="SSF46689">
    <property type="entry name" value="Homeodomain-like"/>
    <property type="match status" value="1"/>
</dbReference>
<evidence type="ECO:0000256" key="1">
    <source>
        <dbReference type="ARBA" id="ARBA00023125"/>
    </source>
</evidence>
<feature type="DNA-binding region" description="H-T-H motif" evidence="2">
    <location>
        <begin position="33"/>
        <end position="52"/>
    </location>
</feature>
<dbReference type="PROSITE" id="PS50977">
    <property type="entry name" value="HTH_TETR_2"/>
    <property type="match status" value="1"/>
</dbReference>
<dbReference type="InterPro" id="IPR001647">
    <property type="entry name" value="HTH_TetR"/>
</dbReference>
<dbReference type="InterPro" id="IPR009057">
    <property type="entry name" value="Homeodomain-like_sf"/>
</dbReference>
<feature type="domain" description="HTH tetR-type" evidence="3">
    <location>
        <begin position="10"/>
        <end position="70"/>
    </location>
</feature>
<comment type="caution">
    <text evidence="4">The sequence shown here is derived from an EMBL/GenBank/DDBJ whole genome shotgun (WGS) entry which is preliminary data.</text>
</comment>
<dbReference type="SUPFAM" id="SSF48498">
    <property type="entry name" value="Tetracyclin repressor-like, C-terminal domain"/>
    <property type="match status" value="1"/>
</dbReference>
<protein>
    <submittedName>
        <fullName evidence="4">TetR/AcrR family transcriptional regulator</fullName>
    </submittedName>
</protein>
<dbReference type="PANTHER" id="PTHR43479:SF11">
    <property type="entry name" value="ACREF_ENVCD OPERON REPRESSOR-RELATED"/>
    <property type="match status" value="1"/>
</dbReference>
<organism evidence="4 5">
    <name type="scientific">Undibacterium curvum</name>
    <dbReference type="NCBI Taxonomy" id="2762294"/>
    <lineage>
        <taxon>Bacteria</taxon>
        <taxon>Pseudomonadati</taxon>
        <taxon>Pseudomonadota</taxon>
        <taxon>Betaproteobacteria</taxon>
        <taxon>Burkholderiales</taxon>
        <taxon>Oxalobacteraceae</taxon>
        <taxon>Undibacterium</taxon>
    </lineage>
</organism>
<dbReference type="Gene3D" id="1.10.10.60">
    <property type="entry name" value="Homeodomain-like"/>
    <property type="match status" value="1"/>
</dbReference>
<reference evidence="4 5" key="1">
    <citation type="submission" date="2020-08" db="EMBL/GenBank/DDBJ databases">
        <title>Novel species isolated from subtropical streams in China.</title>
        <authorList>
            <person name="Lu H."/>
        </authorList>
    </citation>
    <scope>NUCLEOTIDE SEQUENCE [LARGE SCALE GENOMIC DNA]</scope>
    <source>
        <strain evidence="4 5">CY22W</strain>
    </source>
</reference>
<sequence>MKNDRRVIDAATLENLRRTILTMFAKNSFNDVGIREICKKARVSPQTIYKYFGSKEEMLYACVRQDIEKLNEQALAAARRPRSADQQIRAFFEAWVQYFAKNPNIASIVFLNIPQTYWVSKRHFLQLRVSLAGHATIKRGQKAGVITKKIDPILLQDLMMGACHRVMIRWLTLEKNNLPALSKQMITGIMNMIKA</sequence>
<name>A0ABR7A8F9_9BURK</name>
<dbReference type="RefSeq" id="WP_186904788.1">
    <property type="nucleotide sequence ID" value="NZ_JACOGD010000009.1"/>
</dbReference>
<proteinExistence type="predicted"/>
<evidence type="ECO:0000259" key="3">
    <source>
        <dbReference type="PROSITE" id="PS50977"/>
    </source>
</evidence>
<dbReference type="EMBL" id="JACOGD010000009">
    <property type="protein sequence ID" value="MBC3933203.1"/>
    <property type="molecule type" value="Genomic_DNA"/>
</dbReference>
<dbReference type="Proteomes" id="UP000654304">
    <property type="component" value="Unassembled WGS sequence"/>
</dbReference>
<dbReference type="PANTHER" id="PTHR43479">
    <property type="entry name" value="ACREF/ENVCD OPERON REPRESSOR-RELATED"/>
    <property type="match status" value="1"/>
</dbReference>
<dbReference type="InterPro" id="IPR050624">
    <property type="entry name" value="HTH-type_Tx_Regulator"/>
</dbReference>
<dbReference type="InterPro" id="IPR036271">
    <property type="entry name" value="Tet_transcr_reg_TetR-rel_C_sf"/>
</dbReference>
<evidence type="ECO:0000256" key="2">
    <source>
        <dbReference type="PROSITE-ProRule" id="PRU00335"/>
    </source>
</evidence>
<evidence type="ECO:0000313" key="4">
    <source>
        <dbReference type="EMBL" id="MBC3933203.1"/>
    </source>
</evidence>
<evidence type="ECO:0000313" key="5">
    <source>
        <dbReference type="Proteomes" id="UP000654304"/>
    </source>
</evidence>
<dbReference type="Pfam" id="PF00440">
    <property type="entry name" value="TetR_N"/>
    <property type="match status" value="1"/>
</dbReference>
<accession>A0ABR7A8F9</accession>
<keyword evidence="1 2" id="KW-0238">DNA-binding</keyword>
<gene>
    <name evidence="4" type="ORF">H8K43_16105</name>
</gene>
<keyword evidence="5" id="KW-1185">Reference proteome</keyword>